<evidence type="ECO:0000313" key="2">
    <source>
        <dbReference type="Ensembl" id="ENSSORP00005007320.1"/>
    </source>
</evidence>
<dbReference type="Pfam" id="PF00095">
    <property type="entry name" value="WAP"/>
    <property type="match status" value="1"/>
</dbReference>
<reference evidence="2" key="1">
    <citation type="submission" date="2019-06" db="EMBL/GenBank/DDBJ databases">
        <authorList>
            <consortium name="Wellcome Sanger Institute Data Sharing"/>
        </authorList>
    </citation>
    <scope>NUCLEOTIDE SEQUENCE [LARGE SCALE GENOMIC DNA]</scope>
</reference>
<protein>
    <recommendedName>
        <fullName evidence="1">WAP domain-containing protein</fullName>
    </recommendedName>
</protein>
<evidence type="ECO:0000313" key="3">
    <source>
        <dbReference type="Proteomes" id="UP000472271"/>
    </source>
</evidence>
<dbReference type="PRINTS" id="PR00003">
    <property type="entry name" value="4DISULPHCORE"/>
</dbReference>
<feature type="domain" description="WAP" evidence="1">
    <location>
        <begin position="43"/>
        <end position="89"/>
    </location>
</feature>
<dbReference type="PROSITE" id="PS51390">
    <property type="entry name" value="WAP"/>
    <property type="match status" value="1"/>
</dbReference>
<proteinExistence type="predicted"/>
<dbReference type="InterPro" id="IPR008197">
    <property type="entry name" value="WAP_dom"/>
</dbReference>
<dbReference type="SMART" id="SM00217">
    <property type="entry name" value="WAP"/>
    <property type="match status" value="1"/>
</dbReference>
<keyword evidence="3" id="KW-1185">Reference proteome</keyword>
<dbReference type="GO" id="GO:0030414">
    <property type="term" value="F:peptidase inhibitor activity"/>
    <property type="evidence" value="ECO:0007669"/>
    <property type="project" value="InterPro"/>
</dbReference>
<reference evidence="2" key="3">
    <citation type="submission" date="2025-09" db="UniProtKB">
        <authorList>
            <consortium name="Ensembl"/>
        </authorList>
    </citation>
    <scope>IDENTIFICATION</scope>
</reference>
<sequence length="96" mass="10405">MGSPEIFSKTKNKNNALIKNEKDMVSLEQGCQTCGPGAKCGPPKTKPGQCPLWTIEGIPSENACKYDEDCPGNYKCCNSHLGPTCVHPVPIMSFFI</sequence>
<dbReference type="Gene3D" id="4.10.75.10">
    <property type="entry name" value="Elafin-like"/>
    <property type="match status" value="1"/>
</dbReference>
<dbReference type="Ensembl" id="ENSSORT00005007596.1">
    <property type="protein sequence ID" value="ENSSORP00005007320.1"/>
    <property type="gene ID" value="ENSSORG00005004188.1"/>
</dbReference>
<reference evidence="2" key="2">
    <citation type="submission" date="2025-08" db="UniProtKB">
        <authorList>
            <consortium name="Ensembl"/>
        </authorList>
    </citation>
    <scope>IDENTIFICATION</scope>
</reference>
<dbReference type="Proteomes" id="UP000472271">
    <property type="component" value="Chromosome 7"/>
</dbReference>
<accession>A0A672YRY8</accession>
<organism evidence="2 3">
    <name type="scientific">Sphaeramia orbicularis</name>
    <name type="common">orbiculate cardinalfish</name>
    <dbReference type="NCBI Taxonomy" id="375764"/>
    <lineage>
        <taxon>Eukaryota</taxon>
        <taxon>Metazoa</taxon>
        <taxon>Chordata</taxon>
        <taxon>Craniata</taxon>
        <taxon>Vertebrata</taxon>
        <taxon>Euteleostomi</taxon>
        <taxon>Actinopterygii</taxon>
        <taxon>Neopterygii</taxon>
        <taxon>Teleostei</taxon>
        <taxon>Neoteleostei</taxon>
        <taxon>Acanthomorphata</taxon>
        <taxon>Gobiaria</taxon>
        <taxon>Kurtiformes</taxon>
        <taxon>Apogonoidei</taxon>
        <taxon>Apogonidae</taxon>
        <taxon>Apogoninae</taxon>
        <taxon>Sphaeramia</taxon>
    </lineage>
</organism>
<dbReference type="InterPro" id="IPR036645">
    <property type="entry name" value="Elafin-like_sf"/>
</dbReference>
<name>A0A672YRY8_9TELE</name>
<dbReference type="InParanoid" id="A0A672YRY8"/>
<dbReference type="SUPFAM" id="SSF57256">
    <property type="entry name" value="Elafin-like"/>
    <property type="match status" value="1"/>
</dbReference>
<dbReference type="GO" id="GO:0005576">
    <property type="term" value="C:extracellular region"/>
    <property type="evidence" value="ECO:0007669"/>
    <property type="project" value="InterPro"/>
</dbReference>
<dbReference type="AlphaFoldDB" id="A0A672YRY8"/>
<evidence type="ECO:0000259" key="1">
    <source>
        <dbReference type="PROSITE" id="PS51390"/>
    </source>
</evidence>